<evidence type="ECO:0000256" key="1">
    <source>
        <dbReference type="ARBA" id="ARBA00022531"/>
    </source>
</evidence>
<proteinExistence type="predicted"/>
<reference evidence="4" key="1">
    <citation type="submission" date="2006-10" db="EMBL/GenBank/DDBJ databases">
        <title>Complete sequence of Solibacter usitatus Ellin6076.</title>
        <authorList>
            <consortium name="US DOE Joint Genome Institute"/>
            <person name="Copeland A."/>
            <person name="Lucas S."/>
            <person name="Lapidus A."/>
            <person name="Barry K."/>
            <person name="Detter J.C."/>
            <person name="Glavina del Rio T."/>
            <person name="Hammon N."/>
            <person name="Israni S."/>
            <person name="Dalin E."/>
            <person name="Tice H."/>
            <person name="Pitluck S."/>
            <person name="Thompson L.S."/>
            <person name="Brettin T."/>
            <person name="Bruce D."/>
            <person name="Han C."/>
            <person name="Tapia R."/>
            <person name="Gilna P."/>
            <person name="Schmutz J."/>
            <person name="Larimer F."/>
            <person name="Land M."/>
            <person name="Hauser L."/>
            <person name="Kyrpides N."/>
            <person name="Mikhailova N."/>
            <person name="Janssen P.H."/>
            <person name="Kuske C.R."/>
            <person name="Richardson P."/>
        </authorList>
    </citation>
    <scope>NUCLEOTIDE SEQUENCE</scope>
    <source>
        <strain evidence="4">Ellin6076</strain>
    </source>
</reference>
<dbReference type="Pfam" id="PF05368">
    <property type="entry name" value="NmrA"/>
    <property type="match status" value="1"/>
</dbReference>
<keyword evidence="1" id="KW-0602">Photosynthesis</keyword>
<dbReference type="KEGG" id="sus:Acid_1459"/>
<dbReference type="InterPro" id="IPR036291">
    <property type="entry name" value="NAD(P)-bd_dom_sf"/>
</dbReference>
<dbReference type="CDD" id="cd05243">
    <property type="entry name" value="SDR_a5"/>
    <property type="match status" value="1"/>
</dbReference>
<dbReference type="PANTHER" id="PTHR47128">
    <property type="match status" value="1"/>
</dbReference>
<dbReference type="EMBL" id="CP000473">
    <property type="protein sequence ID" value="ABJ82451.1"/>
    <property type="molecule type" value="Genomic_DNA"/>
</dbReference>
<dbReference type="eggNOG" id="COG0702">
    <property type="taxonomic scope" value="Bacteria"/>
</dbReference>
<dbReference type="InterPro" id="IPR008030">
    <property type="entry name" value="NmrA-like"/>
</dbReference>
<dbReference type="InParanoid" id="Q028V1"/>
<organism evidence="4">
    <name type="scientific">Solibacter usitatus (strain Ellin6076)</name>
    <dbReference type="NCBI Taxonomy" id="234267"/>
    <lineage>
        <taxon>Bacteria</taxon>
        <taxon>Pseudomonadati</taxon>
        <taxon>Acidobacteriota</taxon>
        <taxon>Terriglobia</taxon>
        <taxon>Bryobacterales</taxon>
        <taxon>Solibacteraceae</taxon>
        <taxon>Candidatus Solibacter</taxon>
    </lineage>
</organism>
<dbReference type="GO" id="GO:0015979">
    <property type="term" value="P:photosynthesis"/>
    <property type="evidence" value="ECO:0007669"/>
    <property type="project" value="UniProtKB-KW"/>
</dbReference>
<gene>
    <name evidence="4" type="ordered locus">Acid_1459</name>
</gene>
<dbReference type="OrthoDB" id="9809586at2"/>
<accession>Q028V1</accession>
<dbReference type="PANTHER" id="PTHR47128:SF2">
    <property type="entry name" value="PROTEIN HIGH CHLOROPHYLL FLUORESCENCE PHENOTYPE 244, CHLOROPLASTIC"/>
    <property type="match status" value="1"/>
</dbReference>
<dbReference type="InterPro" id="IPR044256">
    <property type="entry name" value="HCF244-like"/>
</dbReference>
<dbReference type="GO" id="GO:0009523">
    <property type="term" value="C:photosystem II"/>
    <property type="evidence" value="ECO:0007669"/>
    <property type="project" value="UniProtKB-KW"/>
</dbReference>
<dbReference type="AlphaFoldDB" id="Q028V1"/>
<evidence type="ECO:0000259" key="3">
    <source>
        <dbReference type="Pfam" id="PF05368"/>
    </source>
</evidence>
<evidence type="ECO:0000313" key="4">
    <source>
        <dbReference type="EMBL" id="ABJ82451.1"/>
    </source>
</evidence>
<dbReference type="STRING" id="234267.Acid_1459"/>
<feature type="domain" description="NmrA-like" evidence="3">
    <location>
        <begin position="2"/>
        <end position="284"/>
    </location>
</feature>
<evidence type="ECO:0000256" key="2">
    <source>
        <dbReference type="ARBA" id="ARBA00023276"/>
    </source>
</evidence>
<keyword evidence="2" id="KW-0604">Photosystem II</keyword>
<dbReference type="HOGENOM" id="CLU_007383_10_3_0"/>
<dbReference type="Gene3D" id="3.40.50.720">
    <property type="entry name" value="NAD(P)-binding Rossmann-like Domain"/>
    <property type="match status" value="1"/>
</dbReference>
<name>Q028V1_SOLUE</name>
<dbReference type="SUPFAM" id="SSF51735">
    <property type="entry name" value="NAD(P)-binding Rossmann-fold domains"/>
    <property type="match status" value="1"/>
</dbReference>
<sequence length="295" mass="31391">MVLVVGATGLVGSEICQRLIRRGERVRALVRETSSKEKVEALRSAGAELCVGDLKDPNSIAAACRGVNAVISTASATLMRQPGDSIESVDEAGQLGLVNAAKHANVGRFLFVSFRKPPGMAFPLAAAKEEVEKAVKGLNFTVIQASWFMEVWLSPALGFDYANAAARIYGRGTSPISWVSFRDVAEICAIALRHPAGERRTIEFGGPEALSPLEVVARFESAGGRPFRLEHIPEAALWAQFEGATDSMQKSFAALMLGYVHGDAIDMAPVVDAFGIKLTGIDEYARAVLGKAASA</sequence>
<protein>
    <submittedName>
        <fullName evidence="4">NmrA family protein</fullName>
    </submittedName>
</protein>